<evidence type="ECO:0000313" key="2">
    <source>
        <dbReference type="Proteomes" id="UP000198518"/>
    </source>
</evidence>
<proteinExistence type="predicted"/>
<keyword evidence="2" id="KW-1185">Reference proteome</keyword>
<accession>A0A1I0MR28</accession>
<dbReference type="PROSITE" id="PS51257">
    <property type="entry name" value="PROKAR_LIPOPROTEIN"/>
    <property type="match status" value="1"/>
</dbReference>
<evidence type="ECO:0000313" key="1">
    <source>
        <dbReference type="EMBL" id="SEV91127.1"/>
    </source>
</evidence>
<organism evidence="1 2">
    <name type="scientific">Halobacterium jilantaiense</name>
    <dbReference type="NCBI Taxonomy" id="355548"/>
    <lineage>
        <taxon>Archaea</taxon>
        <taxon>Methanobacteriati</taxon>
        <taxon>Methanobacteriota</taxon>
        <taxon>Stenosarchaea group</taxon>
        <taxon>Halobacteria</taxon>
        <taxon>Halobacteriales</taxon>
        <taxon>Halobacteriaceae</taxon>
        <taxon>Halobacterium</taxon>
    </lineage>
</organism>
<dbReference type="InterPro" id="IPR052944">
    <property type="entry name" value="Sporulation_related"/>
</dbReference>
<reference evidence="1 2" key="1">
    <citation type="submission" date="2016-10" db="EMBL/GenBank/DDBJ databases">
        <authorList>
            <person name="de Groot N.N."/>
        </authorList>
    </citation>
    <scope>NUCLEOTIDE SEQUENCE [LARGE SCALE GENOMIC DNA]</scope>
    <source>
        <strain evidence="1 2">CGMCC 1.5337</strain>
    </source>
</reference>
<dbReference type="PANTHER" id="PTHR37507:SF2">
    <property type="entry name" value="SPORULATION PROTEIN YDCC"/>
    <property type="match status" value="1"/>
</dbReference>
<dbReference type="Proteomes" id="UP000198518">
    <property type="component" value="Unassembled WGS sequence"/>
</dbReference>
<dbReference type="AlphaFoldDB" id="A0A1I0MR28"/>
<dbReference type="OrthoDB" id="137725at2157"/>
<dbReference type="STRING" id="355548.SAMN04487945_0304"/>
<sequence length="394" mass="41952">MRTSPWLPLAFAALVAASGCAALPGLDSGADTPPTEDVAAAFGDLETVSTTQVSSTELNSTTSETRMEIRLAVDENRVRRFSRVLEPESQAGDVTVATGGESLMYDASENTVTRVEQTETAMTFADRGEYYASVVAAARNGSTISLPDRGVSPLPVVPAESTGTGVESDDIQGYAVEYLGTDEVADRRVHGFRMTAVADAAIDMNQTVWLDAEFYYPLRSEQTVTLDNQTYEFDTRMESVEFNADLPSDTFDWTPPANATEETISVDTERFDSLDALAEAAPLSVPEPDLPEDYAFDSGRLAGENVTQVTAEYGNGDGDTVTVSKFLSGQNGSSGGFSPDIGENVTVAGQNGTYLVTGRSSMVSWGCGDIQYSVLATDLDREALLAAAESLACR</sequence>
<protein>
    <submittedName>
        <fullName evidence="1">Outer membrane lipoprotein-sorting protein</fullName>
    </submittedName>
</protein>
<dbReference type="RefSeq" id="WP_089667382.1">
    <property type="nucleotide sequence ID" value="NZ_FOJA01000001.1"/>
</dbReference>
<name>A0A1I0MR28_9EURY</name>
<dbReference type="Gene3D" id="2.50.20.10">
    <property type="entry name" value="Lipoprotein localisation LolA/LolB/LppX"/>
    <property type="match status" value="1"/>
</dbReference>
<gene>
    <name evidence="1" type="ORF">SAMN04487945_0304</name>
</gene>
<keyword evidence="1" id="KW-0449">Lipoprotein</keyword>
<dbReference type="EMBL" id="FOJA01000001">
    <property type="protein sequence ID" value="SEV91127.1"/>
    <property type="molecule type" value="Genomic_DNA"/>
</dbReference>
<dbReference type="PANTHER" id="PTHR37507">
    <property type="entry name" value="SPORULATION PROTEIN YDCC"/>
    <property type="match status" value="1"/>
</dbReference>